<dbReference type="InterPro" id="IPR011992">
    <property type="entry name" value="EF-hand-dom_pair"/>
</dbReference>
<reference evidence="4" key="1">
    <citation type="submission" date="2021-02" db="EMBL/GenBank/DDBJ databases">
        <authorList>
            <person name="Nowell W R."/>
        </authorList>
    </citation>
    <scope>NUCLEOTIDE SEQUENCE</scope>
</reference>
<evidence type="ECO:0000313" key="4">
    <source>
        <dbReference type="EMBL" id="CAF1097681.1"/>
    </source>
</evidence>
<protein>
    <recommendedName>
        <fullName evidence="2">EF-hand domain-containing protein</fullName>
    </recommendedName>
</protein>
<dbReference type="PROSITE" id="PS00018">
    <property type="entry name" value="EF_HAND_1"/>
    <property type="match status" value="1"/>
</dbReference>
<evidence type="ECO:0000313" key="5">
    <source>
        <dbReference type="Proteomes" id="UP000663870"/>
    </source>
</evidence>
<comment type="caution">
    <text evidence="4">The sequence shown here is derived from an EMBL/GenBank/DDBJ whole genome shotgun (WGS) entry which is preliminary data.</text>
</comment>
<dbReference type="Proteomes" id="UP000663854">
    <property type="component" value="Unassembled WGS sequence"/>
</dbReference>
<gene>
    <name evidence="4" type="ORF">JXQ802_LOCUS19037</name>
    <name evidence="3" type="ORF">PYM288_LOCUS12395</name>
</gene>
<dbReference type="GO" id="GO:0005509">
    <property type="term" value="F:calcium ion binding"/>
    <property type="evidence" value="ECO:0007669"/>
    <property type="project" value="InterPro"/>
</dbReference>
<evidence type="ECO:0000256" key="1">
    <source>
        <dbReference type="ARBA" id="ARBA00022837"/>
    </source>
</evidence>
<dbReference type="AlphaFoldDB" id="A0A814NVW6"/>
<dbReference type="InterPro" id="IPR018247">
    <property type="entry name" value="EF_Hand_1_Ca_BS"/>
</dbReference>
<feature type="domain" description="EF-hand" evidence="2">
    <location>
        <begin position="17"/>
        <end position="52"/>
    </location>
</feature>
<accession>A0A814NVW6</accession>
<dbReference type="EMBL" id="CAJNOL010000513">
    <property type="protein sequence ID" value="CAF1097681.1"/>
    <property type="molecule type" value="Genomic_DNA"/>
</dbReference>
<proteinExistence type="predicted"/>
<dbReference type="Proteomes" id="UP000663870">
    <property type="component" value="Unassembled WGS sequence"/>
</dbReference>
<sequence length="86" mass="10578">MMSCVDDETNVYSFHVNKFFKIQRAFHQFDVNHNGFITDDEVHQCLWYYYSYFNDFNIPYISSQMSYNQDEQVSCDEYMRFMCKIN</sequence>
<keyword evidence="5" id="KW-1185">Reference proteome</keyword>
<keyword evidence="1" id="KW-0106">Calcium</keyword>
<dbReference type="PROSITE" id="PS50222">
    <property type="entry name" value="EF_HAND_2"/>
    <property type="match status" value="1"/>
</dbReference>
<evidence type="ECO:0000313" key="3">
    <source>
        <dbReference type="EMBL" id="CAF0956421.1"/>
    </source>
</evidence>
<dbReference type="InterPro" id="IPR002048">
    <property type="entry name" value="EF_hand_dom"/>
</dbReference>
<name>A0A814NVW6_9BILA</name>
<dbReference type="Pfam" id="PF13499">
    <property type="entry name" value="EF-hand_7"/>
    <property type="match status" value="1"/>
</dbReference>
<dbReference type="SUPFAM" id="SSF47473">
    <property type="entry name" value="EF-hand"/>
    <property type="match status" value="1"/>
</dbReference>
<organism evidence="4 5">
    <name type="scientific">Rotaria sordida</name>
    <dbReference type="NCBI Taxonomy" id="392033"/>
    <lineage>
        <taxon>Eukaryota</taxon>
        <taxon>Metazoa</taxon>
        <taxon>Spiralia</taxon>
        <taxon>Gnathifera</taxon>
        <taxon>Rotifera</taxon>
        <taxon>Eurotatoria</taxon>
        <taxon>Bdelloidea</taxon>
        <taxon>Philodinida</taxon>
        <taxon>Philodinidae</taxon>
        <taxon>Rotaria</taxon>
    </lineage>
</organism>
<dbReference type="Gene3D" id="1.10.238.10">
    <property type="entry name" value="EF-hand"/>
    <property type="match status" value="1"/>
</dbReference>
<dbReference type="EMBL" id="CAJNOH010000229">
    <property type="protein sequence ID" value="CAF0956421.1"/>
    <property type="molecule type" value="Genomic_DNA"/>
</dbReference>
<evidence type="ECO:0000259" key="2">
    <source>
        <dbReference type="PROSITE" id="PS50222"/>
    </source>
</evidence>